<evidence type="ECO:0000313" key="9">
    <source>
        <dbReference type="EMBL" id="ETN86623.1"/>
    </source>
</evidence>
<evidence type="ECO:0000313" key="10">
    <source>
        <dbReference type="Proteomes" id="UP000053676"/>
    </source>
</evidence>
<sequence>MKSSPYAAAMRPAAVEVAPESVTKGAARGSSAYRRISLALFLAGFATFSLLYCVQPLLPYFAAEFKIGAAGSSLALSLSTGLLAIAILVAGALSERLGRRGLMFASMVLAAIFNVMAARAPDWHSLLVARAVEGFVLGGVPAVAMAYLAEEISANGLGFSMGPSLLILAPCSRTTTERDVNASPEKNALARPLDGITVVSIEQALAAPLCTCRSQLSGPHFLEYGWRNSFLASNALLATGLLIRIDVPKTHDFVDATGVRTASAHRSSKYCNITGEQSYFRPSCGPANRRRSAKHLER</sequence>
<accession>W2TXM8</accession>
<dbReference type="KEGG" id="nai:NECAME_16224"/>
<dbReference type="InterPro" id="IPR036259">
    <property type="entry name" value="MFS_trans_sf"/>
</dbReference>
<dbReference type="EMBL" id="KI657522">
    <property type="protein sequence ID" value="ETN86623.1"/>
    <property type="molecule type" value="Genomic_DNA"/>
</dbReference>
<dbReference type="InterPro" id="IPR011701">
    <property type="entry name" value="MFS"/>
</dbReference>
<proteinExistence type="predicted"/>
<dbReference type="InterPro" id="IPR020846">
    <property type="entry name" value="MFS_dom"/>
</dbReference>
<feature type="transmembrane region" description="Helical" evidence="7">
    <location>
        <begin position="102"/>
        <end position="121"/>
    </location>
</feature>
<dbReference type="PANTHER" id="PTHR43271">
    <property type="entry name" value="BLL2771 PROTEIN"/>
    <property type="match status" value="1"/>
</dbReference>
<dbReference type="PROSITE" id="PS50850">
    <property type="entry name" value="MFS"/>
    <property type="match status" value="1"/>
</dbReference>
<evidence type="ECO:0000256" key="4">
    <source>
        <dbReference type="ARBA" id="ARBA00022692"/>
    </source>
</evidence>
<keyword evidence="5 7" id="KW-1133">Transmembrane helix</keyword>
<keyword evidence="4 7" id="KW-0812">Transmembrane</keyword>
<comment type="subcellular location">
    <subcellularLocation>
        <location evidence="1">Cell membrane</location>
        <topology evidence="1">Multi-pass membrane protein</topology>
    </subcellularLocation>
</comment>
<evidence type="ECO:0000256" key="7">
    <source>
        <dbReference type="SAM" id="Phobius"/>
    </source>
</evidence>
<dbReference type="SUPFAM" id="SSF103473">
    <property type="entry name" value="MFS general substrate transporter"/>
    <property type="match status" value="1"/>
</dbReference>
<dbReference type="InterPro" id="IPR005829">
    <property type="entry name" value="Sugar_transporter_CS"/>
</dbReference>
<feature type="domain" description="Major facilitator superfamily (MFS) profile" evidence="8">
    <location>
        <begin position="32"/>
        <end position="298"/>
    </location>
</feature>
<evidence type="ECO:0000256" key="6">
    <source>
        <dbReference type="ARBA" id="ARBA00023136"/>
    </source>
</evidence>
<evidence type="ECO:0000256" key="2">
    <source>
        <dbReference type="ARBA" id="ARBA00022448"/>
    </source>
</evidence>
<keyword evidence="10" id="KW-1185">Reference proteome</keyword>
<feature type="transmembrane region" description="Helical" evidence="7">
    <location>
        <begin position="38"/>
        <end position="61"/>
    </location>
</feature>
<organism evidence="9 10">
    <name type="scientific">Necator americanus</name>
    <name type="common">Human hookworm</name>
    <dbReference type="NCBI Taxonomy" id="51031"/>
    <lineage>
        <taxon>Eukaryota</taxon>
        <taxon>Metazoa</taxon>
        <taxon>Ecdysozoa</taxon>
        <taxon>Nematoda</taxon>
        <taxon>Chromadorea</taxon>
        <taxon>Rhabditida</taxon>
        <taxon>Rhabditina</taxon>
        <taxon>Rhabditomorpha</taxon>
        <taxon>Strongyloidea</taxon>
        <taxon>Ancylostomatidae</taxon>
        <taxon>Bunostominae</taxon>
        <taxon>Necator</taxon>
    </lineage>
</organism>
<dbReference type="Proteomes" id="UP000053676">
    <property type="component" value="Unassembled WGS sequence"/>
</dbReference>
<dbReference type="PROSITE" id="PS00216">
    <property type="entry name" value="SUGAR_TRANSPORT_1"/>
    <property type="match status" value="1"/>
</dbReference>
<dbReference type="AlphaFoldDB" id="W2TXM8"/>
<dbReference type="OrthoDB" id="3936150at2759"/>
<name>W2TXM8_NECAM</name>
<feature type="transmembrane region" description="Helical" evidence="7">
    <location>
        <begin position="67"/>
        <end position="90"/>
    </location>
</feature>
<dbReference type="Pfam" id="PF07690">
    <property type="entry name" value="MFS_1"/>
    <property type="match status" value="1"/>
</dbReference>
<evidence type="ECO:0000256" key="3">
    <source>
        <dbReference type="ARBA" id="ARBA00022475"/>
    </source>
</evidence>
<dbReference type="GO" id="GO:0022857">
    <property type="term" value="F:transmembrane transporter activity"/>
    <property type="evidence" value="ECO:0007669"/>
    <property type="project" value="InterPro"/>
</dbReference>
<evidence type="ECO:0000256" key="5">
    <source>
        <dbReference type="ARBA" id="ARBA00022989"/>
    </source>
</evidence>
<keyword evidence="3" id="KW-1003">Cell membrane</keyword>
<dbReference type="PANTHER" id="PTHR43271:SF1">
    <property type="entry name" value="INNER MEMBRANE TRANSPORT PROTEIN YNFM"/>
    <property type="match status" value="1"/>
</dbReference>
<dbReference type="GO" id="GO:0005886">
    <property type="term" value="C:plasma membrane"/>
    <property type="evidence" value="ECO:0007669"/>
    <property type="project" value="UniProtKB-SubCell"/>
</dbReference>
<protein>
    <recommendedName>
        <fullName evidence="8">Major facilitator superfamily (MFS) profile domain-containing protein</fullName>
    </recommendedName>
</protein>
<feature type="transmembrane region" description="Helical" evidence="7">
    <location>
        <begin position="127"/>
        <end position="149"/>
    </location>
</feature>
<evidence type="ECO:0000256" key="1">
    <source>
        <dbReference type="ARBA" id="ARBA00004651"/>
    </source>
</evidence>
<evidence type="ECO:0000259" key="8">
    <source>
        <dbReference type="PROSITE" id="PS50850"/>
    </source>
</evidence>
<dbReference type="Gene3D" id="1.20.1250.20">
    <property type="entry name" value="MFS general substrate transporter like domains"/>
    <property type="match status" value="1"/>
</dbReference>
<keyword evidence="2" id="KW-0813">Transport</keyword>
<reference evidence="10" key="1">
    <citation type="journal article" date="2014" name="Nat. Genet.">
        <title>Genome of the human hookworm Necator americanus.</title>
        <authorList>
            <person name="Tang Y.T."/>
            <person name="Gao X."/>
            <person name="Rosa B.A."/>
            <person name="Abubucker S."/>
            <person name="Hallsworth-Pepin K."/>
            <person name="Martin J."/>
            <person name="Tyagi R."/>
            <person name="Heizer E."/>
            <person name="Zhang X."/>
            <person name="Bhonagiri-Palsikar V."/>
            <person name="Minx P."/>
            <person name="Warren W.C."/>
            <person name="Wang Q."/>
            <person name="Zhan B."/>
            <person name="Hotez P.J."/>
            <person name="Sternberg P.W."/>
            <person name="Dougall A."/>
            <person name="Gaze S.T."/>
            <person name="Mulvenna J."/>
            <person name="Sotillo J."/>
            <person name="Ranganathan S."/>
            <person name="Rabelo E.M."/>
            <person name="Wilson R.K."/>
            <person name="Felgner P.L."/>
            <person name="Bethony J."/>
            <person name="Hawdon J.M."/>
            <person name="Gasser R.B."/>
            <person name="Loukas A."/>
            <person name="Mitreva M."/>
        </authorList>
    </citation>
    <scope>NUCLEOTIDE SEQUENCE [LARGE SCALE GENOMIC DNA]</scope>
</reference>
<keyword evidence="6 7" id="KW-0472">Membrane</keyword>
<gene>
    <name evidence="9" type="ORF">NECAME_16224</name>
</gene>